<evidence type="ECO:0000313" key="1">
    <source>
        <dbReference type="EMBL" id="CCH56566.1"/>
    </source>
</evidence>
<accession>I2GRN8</accession>
<comment type="caution">
    <text evidence="1">The sequence shown here is derived from an EMBL/GenBank/DDBJ whole genome shotgun (WGS) entry which is preliminary data.</text>
</comment>
<proteinExistence type="predicted"/>
<organism evidence="1 2">
    <name type="scientific">Fibrisoma limi BUZ 3</name>
    <dbReference type="NCBI Taxonomy" id="1185876"/>
    <lineage>
        <taxon>Bacteria</taxon>
        <taxon>Pseudomonadati</taxon>
        <taxon>Bacteroidota</taxon>
        <taxon>Cytophagia</taxon>
        <taxon>Cytophagales</taxon>
        <taxon>Spirosomataceae</taxon>
        <taxon>Fibrisoma</taxon>
    </lineage>
</organism>
<name>I2GRN8_9BACT</name>
<reference evidence="1 2" key="1">
    <citation type="journal article" date="2012" name="J. Bacteriol.">
        <title>Genome Sequence of the Filamentous Bacterium Fibrisoma limi BUZ 3T.</title>
        <authorList>
            <person name="Filippini M."/>
            <person name="Qi W."/>
            <person name="Jaenicke S."/>
            <person name="Goesmann A."/>
            <person name="Smits T.H."/>
            <person name="Bagheri H.C."/>
        </authorList>
    </citation>
    <scope>NUCLEOTIDE SEQUENCE [LARGE SCALE GENOMIC DNA]</scope>
    <source>
        <strain evidence="2">BUZ 3T</strain>
    </source>
</reference>
<sequence>MKEELPGDSWATSQPVSIAPSGIEIRAIRVGGCNTIRRINRTFGY</sequence>
<dbReference type="EMBL" id="CAIT01000009">
    <property type="protein sequence ID" value="CCH56566.1"/>
    <property type="molecule type" value="Genomic_DNA"/>
</dbReference>
<dbReference type="AlphaFoldDB" id="I2GRN8"/>
<dbReference type="Proteomes" id="UP000009309">
    <property type="component" value="Unassembled WGS sequence"/>
</dbReference>
<evidence type="ECO:0000313" key="2">
    <source>
        <dbReference type="Proteomes" id="UP000009309"/>
    </source>
</evidence>
<keyword evidence="2" id="KW-1185">Reference proteome</keyword>
<protein>
    <submittedName>
        <fullName evidence="1">Uncharacterized protein</fullName>
    </submittedName>
</protein>
<gene>
    <name evidence="1" type="ORF">BN8_05924</name>
</gene>